<dbReference type="Proteomes" id="UP000287306">
    <property type="component" value="Unassembled WGS sequence"/>
</dbReference>
<proteinExistence type="predicted"/>
<evidence type="ECO:0000313" key="2">
    <source>
        <dbReference type="Proteomes" id="UP000287306"/>
    </source>
</evidence>
<dbReference type="GO" id="GO:0006574">
    <property type="term" value="P:L-valine catabolic process"/>
    <property type="evidence" value="ECO:0007669"/>
    <property type="project" value="TreeGrafter"/>
</dbReference>
<dbReference type="AlphaFoldDB" id="A0A430RZG2"/>
<comment type="caution">
    <text evidence="1">The sequence shown here is derived from an EMBL/GenBank/DDBJ whole genome shotgun (WGS) entry which is preliminary data.</text>
</comment>
<accession>A0A430RZG2</accession>
<feature type="non-terminal residue" evidence="1">
    <location>
        <position position="1"/>
    </location>
</feature>
<reference evidence="1 2" key="1">
    <citation type="journal article" date="2019" name="Extremophiles">
        <title>Biogeography of thermophiles and predominance of Thermus scotoductus in domestic water heaters.</title>
        <authorList>
            <person name="Wilpiszeski R.L."/>
            <person name="Zhang Z."/>
            <person name="House C.H."/>
        </authorList>
    </citation>
    <scope>NUCLEOTIDE SEQUENCE [LARGE SCALE GENOMIC DNA]</scope>
    <source>
        <strain evidence="1 2">25_S25</strain>
    </source>
</reference>
<dbReference type="Gene3D" id="3.40.309.10">
    <property type="entry name" value="Aldehyde Dehydrogenase, Chain A, domain 2"/>
    <property type="match status" value="1"/>
</dbReference>
<evidence type="ECO:0000313" key="1">
    <source>
        <dbReference type="EMBL" id="RTH26580.1"/>
    </source>
</evidence>
<dbReference type="SUPFAM" id="SSF53720">
    <property type="entry name" value="ALDH-like"/>
    <property type="match status" value="1"/>
</dbReference>
<dbReference type="EMBL" id="PELY01000137">
    <property type="protein sequence ID" value="RTH26580.1"/>
    <property type="molecule type" value="Genomic_DNA"/>
</dbReference>
<protein>
    <submittedName>
        <fullName evidence="1">Methylmalonate-semialdehyde dehydrogenase (CoA acylating)</fullName>
    </submittedName>
</protein>
<dbReference type="GO" id="GO:0006210">
    <property type="term" value="P:thymine catabolic process"/>
    <property type="evidence" value="ECO:0007669"/>
    <property type="project" value="TreeGrafter"/>
</dbReference>
<dbReference type="GO" id="GO:0004491">
    <property type="term" value="F:methylmalonate-semialdehyde dehydrogenase (acylating, NAD) activity"/>
    <property type="evidence" value="ECO:0007669"/>
    <property type="project" value="InterPro"/>
</dbReference>
<sequence length="50" mass="5756">GMVGVNVGVAQPFAFYPFSGWRHSFFGDLHPHGPDAFLFYTQRKVVVERW</sequence>
<gene>
    <name evidence="1" type="ORF">CSW38_05605</name>
</gene>
<organism evidence="1 2">
    <name type="scientific">Thermus scotoductus</name>
    <dbReference type="NCBI Taxonomy" id="37636"/>
    <lineage>
        <taxon>Bacteria</taxon>
        <taxon>Thermotogati</taxon>
        <taxon>Deinococcota</taxon>
        <taxon>Deinococci</taxon>
        <taxon>Thermales</taxon>
        <taxon>Thermaceae</taxon>
        <taxon>Thermus</taxon>
    </lineage>
</organism>
<dbReference type="PANTHER" id="PTHR43866">
    <property type="entry name" value="MALONATE-SEMIALDEHYDE DEHYDROGENASE"/>
    <property type="match status" value="1"/>
</dbReference>
<dbReference type="InterPro" id="IPR010061">
    <property type="entry name" value="MeMal-semiAld_DH"/>
</dbReference>
<name>A0A430RZG2_THESC</name>
<dbReference type="PANTHER" id="PTHR43866:SF4">
    <property type="entry name" value="MALONATE-SEMIALDEHYDE DEHYDROGENASE"/>
    <property type="match status" value="1"/>
</dbReference>
<dbReference type="InterPro" id="IPR016161">
    <property type="entry name" value="Ald_DH/histidinol_DH"/>
</dbReference>
<dbReference type="InterPro" id="IPR016163">
    <property type="entry name" value="Ald_DH_C"/>
</dbReference>